<dbReference type="Gene3D" id="1.20.1250.20">
    <property type="entry name" value="MFS general substrate transporter like domains"/>
    <property type="match status" value="1"/>
</dbReference>
<evidence type="ECO:0000256" key="3">
    <source>
        <dbReference type="ARBA" id="ARBA00022989"/>
    </source>
</evidence>
<reference evidence="6" key="1">
    <citation type="submission" date="2022-08" db="UniProtKB">
        <authorList>
            <consortium name="EnsemblMetazoa"/>
        </authorList>
    </citation>
    <scope>IDENTIFICATION</scope>
    <source>
        <strain evidence="6">Israel</strain>
    </source>
</reference>
<sequence>MIKQPIFYRPLTIMMCFFTFQQLSGVFVLVVYSVKFSVAAGITVDPFLFTVILGVSRVMGTIVIGALLDVLGRRLPTIIGGLGMGVSLFGIVICMWNPCSMTKWIAAFLIFFYVFASTISFLVIPFAMIAEIYPQKMRGFASGITVSYAYILCFLSIKLYPTLVSIIGSDYICLMYGSIAFLGVIFVYNFLPETSKKTLQEIEELFTKK</sequence>
<feature type="domain" description="Major facilitator superfamily (MFS) profile" evidence="5">
    <location>
        <begin position="1"/>
        <end position="195"/>
    </location>
</feature>
<evidence type="ECO:0000256" key="4">
    <source>
        <dbReference type="ARBA" id="ARBA00023136"/>
    </source>
</evidence>
<organism evidence="6 7">
    <name type="scientific">Phlebotomus papatasi</name>
    <name type="common">Sandfly</name>
    <dbReference type="NCBI Taxonomy" id="29031"/>
    <lineage>
        <taxon>Eukaryota</taxon>
        <taxon>Metazoa</taxon>
        <taxon>Ecdysozoa</taxon>
        <taxon>Arthropoda</taxon>
        <taxon>Hexapoda</taxon>
        <taxon>Insecta</taxon>
        <taxon>Pterygota</taxon>
        <taxon>Neoptera</taxon>
        <taxon>Endopterygota</taxon>
        <taxon>Diptera</taxon>
        <taxon>Nematocera</taxon>
        <taxon>Psychodoidea</taxon>
        <taxon>Psychodidae</taxon>
        <taxon>Phlebotomus</taxon>
        <taxon>Phlebotomus</taxon>
    </lineage>
</organism>
<dbReference type="Proteomes" id="UP000092462">
    <property type="component" value="Unassembled WGS sequence"/>
</dbReference>
<proteinExistence type="predicted"/>
<dbReference type="GO" id="GO:0022857">
    <property type="term" value="F:transmembrane transporter activity"/>
    <property type="evidence" value="ECO:0007669"/>
    <property type="project" value="InterPro"/>
</dbReference>
<keyword evidence="7" id="KW-1185">Reference proteome</keyword>
<protein>
    <recommendedName>
        <fullName evidence="5">Major facilitator superfamily (MFS) profile domain-containing protein</fullName>
    </recommendedName>
</protein>
<dbReference type="VEuPathDB" id="VectorBase:PPAPM1_001449"/>
<dbReference type="VEuPathDB" id="VectorBase:PPAI009819"/>
<comment type="subcellular location">
    <subcellularLocation>
        <location evidence="1">Membrane</location>
        <topology evidence="1">Multi-pass membrane protein</topology>
    </subcellularLocation>
</comment>
<dbReference type="InterPro" id="IPR005829">
    <property type="entry name" value="Sugar_transporter_CS"/>
</dbReference>
<dbReference type="Pfam" id="PF00083">
    <property type="entry name" value="Sugar_tr"/>
    <property type="match status" value="1"/>
</dbReference>
<keyword evidence="2" id="KW-0812">Transmembrane</keyword>
<dbReference type="InterPro" id="IPR005828">
    <property type="entry name" value="MFS_sugar_transport-like"/>
</dbReference>
<evidence type="ECO:0000256" key="1">
    <source>
        <dbReference type="ARBA" id="ARBA00004141"/>
    </source>
</evidence>
<dbReference type="EMBL" id="AJVK01017241">
    <property type="status" value="NOT_ANNOTATED_CDS"/>
    <property type="molecule type" value="Genomic_DNA"/>
</dbReference>
<dbReference type="GO" id="GO:0016020">
    <property type="term" value="C:membrane"/>
    <property type="evidence" value="ECO:0007669"/>
    <property type="project" value="UniProtKB-SubCell"/>
</dbReference>
<evidence type="ECO:0000313" key="7">
    <source>
        <dbReference type="Proteomes" id="UP000092462"/>
    </source>
</evidence>
<keyword evidence="3" id="KW-1133">Transmembrane helix</keyword>
<dbReference type="AlphaFoldDB" id="A0A1B0EZD6"/>
<evidence type="ECO:0000256" key="2">
    <source>
        <dbReference type="ARBA" id="ARBA00022692"/>
    </source>
</evidence>
<evidence type="ECO:0000313" key="6">
    <source>
        <dbReference type="EnsemblMetazoa" id="PPAI009819-PA"/>
    </source>
</evidence>
<dbReference type="SUPFAM" id="SSF103473">
    <property type="entry name" value="MFS general substrate transporter"/>
    <property type="match status" value="1"/>
</dbReference>
<dbReference type="PANTHER" id="PTHR48021:SF89">
    <property type="entry name" value="FI02132P-RELATED"/>
    <property type="match status" value="1"/>
</dbReference>
<name>A0A1B0EZD6_PHLPP</name>
<evidence type="ECO:0000259" key="5">
    <source>
        <dbReference type="PROSITE" id="PS50850"/>
    </source>
</evidence>
<dbReference type="EnsemblMetazoa" id="PPAI009819-RA">
    <property type="protein sequence ID" value="PPAI009819-PA"/>
    <property type="gene ID" value="PPAI009819"/>
</dbReference>
<dbReference type="InterPro" id="IPR020846">
    <property type="entry name" value="MFS_dom"/>
</dbReference>
<accession>A0A1B0EZD6</accession>
<dbReference type="PANTHER" id="PTHR48021">
    <property type="match status" value="1"/>
</dbReference>
<dbReference type="PROSITE" id="PS00216">
    <property type="entry name" value="SUGAR_TRANSPORT_1"/>
    <property type="match status" value="1"/>
</dbReference>
<keyword evidence="4" id="KW-0472">Membrane</keyword>
<dbReference type="InterPro" id="IPR036259">
    <property type="entry name" value="MFS_trans_sf"/>
</dbReference>
<dbReference type="PROSITE" id="PS50850">
    <property type="entry name" value="MFS"/>
    <property type="match status" value="1"/>
</dbReference>
<dbReference type="InterPro" id="IPR050549">
    <property type="entry name" value="MFS_Trehalose_Transporter"/>
</dbReference>